<organism evidence="1 2">
    <name type="scientific">Biostraticola tofi</name>
    <dbReference type="NCBI Taxonomy" id="466109"/>
    <lineage>
        <taxon>Bacteria</taxon>
        <taxon>Pseudomonadati</taxon>
        <taxon>Pseudomonadota</taxon>
        <taxon>Gammaproteobacteria</taxon>
        <taxon>Enterobacterales</taxon>
        <taxon>Bruguierivoracaceae</taxon>
        <taxon>Biostraticola</taxon>
    </lineage>
</organism>
<evidence type="ECO:0000313" key="1">
    <source>
        <dbReference type="EMBL" id="TCV91478.1"/>
    </source>
</evidence>
<comment type="caution">
    <text evidence="1">The sequence shown here is derived from an EMBL/GenBank/DDBJ whole genome shotgun (WGS) entry which is preliminary data.</text>
</comment>
<name>A0A4R3YJC9_9GAMM</name>
<dbReference type="EMBL" id="SMCR01000017">
    <property type="protein sequence ID" value="TCV91478.1"/>
    <property type="molecule type" value="Genomic_DNA"/>
</dbReference>
<evidence type="ECO:0000313" key="2">
    <source>
        <dbReference type="Proteomes" id="UP000295719"/>
    </source>
</evidence>
<protein>
    <submittedName>
        <fullName evidence="1">Uncharacterized protein</fullName>
    </submittedName>
</protein>
<dbReference type="AlphaFoldDB" id="A0A4R3YJC9"/>
<proteinExistence type="predicted"/>
<dbReference type="Proteomes" id="UP000295719">
    <property type="component" value="Unassembled WGS sequence"/>
</dbReference>
<reference evidence="1 2" key="1">
    <citation type="submission" date="2019-03" db="EMBL/GenBank/DDBJ databases">
        <title>Genomic Encyclopedia of Type Strains, Phase IV (KMG-IV): sequencing the most valuable type-strain genomes for metagenomic binning, comparative biology and taxonomic classification.</title>
        <authorList>
            <person name="Goeker M."/>
        </authorList>
    </citation>
    <scope>NUCLEOTIDE SEQUENCE [LARGE SCALE GENOMIC DNA]</scope>
    <source>
        <strain evidence="1 2">DSM 19580</strain>
    </source>
</reference>
<gene>
    <name evidence="1" type="ORF">EDC52_1171</name>
</gene>
<keyword evidence="2" id="KW-1185">Reference proteome</keyword>
<accession>A0A4R3YJC9</accession>
<sequence length="41" mass="4815">MRLHRPVLMTTSQSIVNDKEESLEGLDSERGRRNIRYLAQD</sequence>